<dbReference type="PRINTS" id="PR00469">
    <property type="entry name" value="PNDRDTASEII"/>
</dbReference>
<gene>
    <name evidence="3" type="ORF">SAMN02746098_03779</name>
</gene>
<dbReference type="Pfam" id="PF07992">
    <property type="entry name" value="Pyr_redox_2"/>
    <property type="match status" value="1"/>
</dbReference>
<dbReference type="EMBL" id="FQXJ01000015">
    <property type="protein sequence ID" value="SHI28463.1"/>
    <property type="molecule type" value="Genomic_DNA"/>
</dbReference>
<protein>
    <submittedName>
        <fullName evidence="3">Sarcosine oxidase subunit alpha</fullName>
    </submittedName>
</protein>
<dbReference type="AlphaFoldDB" id="A0A1M5ZX38"/>
<keyword evidence="4" id="KW-1185">Reference proteome</keyword>
<dbReference type="SUPFAM" id="SSF51905">
    <property type="entry name" value="FAD/NAD(P)-binding domain"/>
    <property type="match status" value="1"/>
</dbReference>
<dbReference type="Proteomes" id="UP000183954">
    <property type="component" value="Unassembled WGS sequence"/>
</dbReference>
<reference evidence="4" key="1">
    <citation type="submission" date="2016-11" db="EMBL/GenBank/DDBJ databases">
        <authorList>
            <person name="Varghese N."/>
            <person name="Submissions S."/>
        </authorList>
    </citation>
    <scope>NUCLEOTIDE SEQUENCE [LARGE SCALE GENOMIC DNA]</scope>
    <source>
        <strain evidence="4">DSM 15449</strain>
    </source>
</reference>
<dbReference type="Gene3D" id="3.50.50.60">
    <property type="entry name" value="FAD/NAD(P)-binding domain"/>
    <property type="match status" value="2"/>
</dbReference>
<keyword evidence="1" id="KW-0560">Oxidoreductase</keyword>
<evidence type="ECO:0000256" key="1">
    <source>
        <dbReference type="ARBA" id="ARBA00023002"/>
    </source>
</evidence>
<name>A0A1M5ZX38_9FIRM</name>
<dbReference type="STRING" id="1121420.SAMN02746098_03779"/>
<dbReference type="InterPro" id="IPR023753">
    <property type="entry name" value="FAD/NAD-binding_dom"/>
</dbReference>
<dbReference type="InterPro" id="IPR051691">
    <property type="entry name" value="Metab_Enz_Cyan_OpOx_G3PDH"/>
</dbReference>
<dbReference type="PANTHER" id="PTHR42949:SF3">
    <property type="entry name" value="ANAEROBIC GLYCEROL-3-PHOSPHATE DEHYDROGENASE SUBUNIT B"/>
    <property type="match status" value="1"/>
</dbReference>
<evidence type="ECO:0000313" key="3">
    <source>
        <dbReference type="EMBL" id="SHI28463.1"/>
    </source>
</evidence>
<proteinExistence type="predicted"/>
<feature type="domain" description="FAD/NAD(P)-binding" evidence="2">
    <location>
        <begin position="8"/>
        <end position="311"/>
    </location>
</feature>
<evidence type="ECO:0000259" key="2">
    <source>
        <dbReference type="Pfam" id="PF07992"/>
    </source>
</evidence>
<accession>A0A1M5ZX38</accession>
<dbReference type="InterPro" id="IPR036188">
    <property type="entry name" value="FAD/NAD-bd_sf"/>
</dbReference>
<dbReference type="PANTHER" id="PTHR42949">
    <property type="entry name" value="ANAEROBIC GLYCEROL-3-PHOSPHATE DEHYDROGENASE SUBUNIT B"/>
    <property type="match status" value="1"/>
</dbReference>
<sequence>MPKVKETEILIVGGGPAGLSAASAAANLGASVLVLERDGKPGGQLIKQTHKFFGSKKQYAGDRGYQIGDLLIEQCRNNPNLEVWTDTTVLGIYEDGVVTAEGQGKHLKITPKKIIVATGASEKMIAFPNNDLPGIYGAGAVQTLMNVHGIVPGKRVLMIGAGNIGLIVSYQLMQAGVEIAAIIEAAPTIGGYLVHASKIRRAGVPILTSHTITEAYGDEGVEGAIICKLDESWQPVLGSEQDLKVDVVCLAVGLSPLTELCFQADCQMKYVPELSGHVPVRSEYLETTRPGLYVAGDVSGVEEASSAMVEGRLAGISAACSLGYGEDIAPKLQAEALAELSELRAGPAGQKTLRGIINLMDKGGVVC</sequence>
<dbReference type="GO" id="GO:0016491">
    <property type="term" value="F:oxidoreductase activity"/>
    <property type="evidence" value="ECO:0007669"/>
    <property type="project" value="UniProtKB-KW"/>
</dbReference>
<dbReference type="PRINTS" id="PR00368">
    <property type="entry name" value="FADPNR"/>
</dbReference>
<organism evidence="3 4">
    <name type="scientific">Desulfosporosinus lacus DSM 15449</name>
    <dbReference type="NCBI Taxonomy" id="1121420"/>
    <lineage>
        <taxon>Bacteria</taxon>
        <taxon>Bacillati</taxon>
        <taxon>Bacillota</taxon>
        <taxon>Clostridia</taxon>
        <taxon>Eubacteriales</taxon>
        <taxon>Desulfitobacteriaceae</taxon>
        <taxon>Desulfosporosinus</taxon>
    </lineage>
</organism>
<evidence type="ECO:0000313" key="4">
    <source>
        <dbReference type="Proteomes" id="UP000183954"/>
    </source>
</evidence>